<dbReference type="InterPro" id="IPR018166">
    <property type="entry name" value="S-AdoMet_deCO2ase_CS"/>
</dbReference>
<protein>
    <submittedName>
        <fullName evidence="1">Adenosylmethionine decarboxylase</fullName>
    </submittedName>
</protein>
<dbReference type="PROSITE" id="PS01336">
    <property type="entry name" value="ADOMETDC"/>
    <property type="match status" value="1"/>
</dbReference>
<dbReference type="Proteomes" id="UP000198367">
    <property type="component" value="Chromosome"/>
</dbReference>
<dbReference type="Gene3D" id="3.60.90.10">
    <property type="entry name" value="S-adenosylmethionine decarboxylase"/>
    <property type="match status" value="1"/>
</dbReference>
<dbReference type="RefSeq" id="WP_086904684.1">
    <property type="nucleotide sequence ID" value="NZ_CP022358.1"/>
</dbReference>
<dbReference type="KEGG" id="sbj:CF168_12600"/>
<dbReference type="GO" id="GO:0008295">
    <property type="term" value="P:spermidine biosynthetic process"/>
    <property type="evidence" value="ECO:0007669"/>
    <property type="project" value="InterPro"/>
</dbReference>
<dbReference type="Pfam" id="PF01536">
    <property type="entry name" value="SAM_decarbox"/>
    <property type="match status" value="1"/>
</dbReference>
<reference evidence="1 2" key="1">
    <citation type="submission" date="2017-07" db="EMBL/GenBank/DDBJ databases">
        <title>Phenotypical and genomic characterization of a clinical isolate of Shewanella bicestrii sp. nov. producing an extended-spectrum beta-lactamase and a new oxacillinase variant.</title>
        <authorList>
            <person name="Jousset A.B."/>
            <person name="Bonnin R.A."/>
            <person name="Girlich D."/>
            <person name="Dabos L."/>
            <person name="Potron A."/>
            <person name="Dortet L."/>
            <person name="Glaser P."/>
            <person name="Naas T."/>
        </authorList>
    </citation>
    <scope>NUCLEOTIDE SEQUENCE [LARGE SCALE GENOMIC DNA]</scope>
    <source>
        <strain evidence="1 2">JAB-1</strain>
    </source>
</reference>
<dbReference type="EMBL" id="CP022358">
    <property type="protein sequence ID" value="ASK69639.1"/>
    <property type="molecule type" value="Genomic_DNA"/>
</dbReference>
<dbReference type="GO" id="GO:0004014">
    <property type="term" value="F:adenosylmethionine decarboxylase activity"/>
    <property type="evidence" value="ECO:0007669"/>
    <property type="project" value="InterPro"/>
</dbReference>
<dbReference type="PANTHER" id="PTHR11570:SF0">
    <property type="entry name" value="S-ADENOSYLMETHIONINE DECARBOXYLASE PROENZYME"/>
    <property type="match status" value="1"/>
</dbReference>
<evidence type="ECO:0000313" key="1">
    <source>
        <dbReference type="EMBL" id="ASK69639.1"/>
    </source>
</evidence>
<dbReference type="InterPro" id="IPR016067">
    <property type="entry name" value="S-AdoMet_deCO2ase_core"/>
</dbReference>
<dbReference type="AlphaFoldDB" id="A0A220UN97"/>
<evidence type="ECO:0000313" key="2">
    <source>
        <dbReference type="Proteomes" id="UP000198367"/>
    </source>
</evidence>
<accession>A0A220UN97</accession>
<dbReference type="InterPro" id="IPR048283">
    <property type="entry name" value="AdoMetDC-like"/>
</dbReference>
<dbReference type="SUPFAM" id="SSF56276">
    <property type="entry name" value="S-adenosylmethionine decarboxylase"/>
    <property type="match status" value="1"/>
</dbReference>
<proteinExistence type="predicted"/>
<name>A0A220UN97_9GAMM</name>
<sequence>MFFEGAEKKLEIRLTPKLASLRQREYGFWSTLVACANAEILSTISNHACDAYLLSESSLFVWDDKILLLTCGNSTLVDAACHFINAVGVEHIAALCYQRKNEYQAQLQSTSFADDIAKLRTLIPGKAFRVGHLDSHHHYLFCSDNQFCTGDLFCTDSQVMPSTETCLELMMYHIRGELADYLKLPTQTEQGIYQRLEFQQLFPDFQFDMHCFQPAGFSLNAIRGTDYVTLHITPSMGQGEHSYVSFETNLDLATYPHPVVARLVNGFSPTSWDLIGFDQHILTEGFPAHLCLGQAMVTTASGGEITFSHYQQLETQVLQPEFM</sequence>
<organism evidence="1 2">
    <name type="scientific">Shewanella bicestrii</name>
    <dbReference type="NCBI Taxonomy" id="2018305"/>
    <lineage>
        <taxon>Bacteria</taxon>
        <taxon>Pseudomonadati</taxon>
        <taxon>Pseudomonadota</taxon>
        <taxon>Gammaproteobacteria</taxon>
        <taxon>Alteromonadales</taxon>
        <taxon>Shewanellaceae</taxon>
        <taxon>Shewanella</taxon>
    </lineage>
</organism>
<gene>
    <name evidence="1" type="ORF">CF168_12600</name>
</gene>
<keyword evidence="2" id="KW-1185">Reference proteome</keyword>
<dbReference type="PANTHER" id="PTHR11570">
    <property type="entry name" value="S-ADENOSYLMETHIONINE DECARBOXYLASE"/>
    <property type="match status" value="1"/>
</dbReference>